<organism evidence="8 9">
    <name type="scientific">Chromobacterium amazonense</name>
    <dbReference type="NCBI Taxonomy" id="1382803"/>
    <lineage>
        <taxon>Bacteria</taxon>
        <taxon>Pseudomonadati</taxon>
        <taxon>Pseudomonadota</taxon>
        <taxon>Betaproteobacteria</taxon>
        <taxon>Neisseriales</taxon>
        <taxon>Chromobacteriaceae</taxon>
        <taxon>Chromobacterium</taxon>
    </lineage>
</organism>
<dbReference type="RefSeq" id="WP_106078077.1">
    <property type="nucleotide sequence ID" value="NZ_MTBD01000037.1"/>
</dbReference>
<dbReference type="Gene3D" id="1.10.287.950">
    <property type="entry name" value="Methyl-accepting chemotaxis protein"/>
    <property type="match status" value="1"/>
</dbReference>
<keyword evidence="5" id="KW-0812">Transmembrane</keyword>
<dbReference type="InterPro" id="IPR003660">
    <property type="entry name" value="HAMP_dom"/>
</dbReference>
<feature type="domain" description="Methyl-accepting transducer" evidence="6">
    <location>
        <begin position="387"/>
        <end position="623"/>
    </location>
</feature>
<dbReference type="FunFam" id="1.10.287.950:FF:000001">
    <property type="entry name" value="Methyl-accepting chemotaxis sensory transducer"/>
    <property type="match status" value="1"/>
</dbReference>
<keyword evidence="2 4" id="KW-0807">Transducer</keyword>
<dbReference type="Gene3D" id="3.30.450.20">
    <property type="entry name" value="PAS domain"/>
    <property type="match status" value="2"/>
</dbReference>
<dbReference type="CDD" id="cd12913">
    <property type="entry name" value="PDC1_MCP_like"/>
    <property type="match status" value="1"/>
</dbReference>
<dbReference type="PANTHER" id="PTHR32089:SF112">
    <property type="entry name" value="LYSOZYME-LIKE PROTEIN-RELATED"/>
    <property type="match status" value="1"/>
</dbReference>
<reference evidence="8 9" key="1">
    <citation type="submission" date="2017-01" db="EMBL/GenBank/DDBJ databases">
        <title>New insights into the genetic diversity of Chromobacterium isolated from tropical freshwater lake.</title>
        <authorList>
            <person name="Santos A.B."/>
            <person name="Nascimento A.M."/>
            <person name="Da Silva P.C."/>
        </authorList>
    </citation>
    <scope>NUCLEOTIDE SEQUENCE [LARGE SCALE GENOMIC DNA]</scope>
    <source>
        <strain evidence="8 9">56AF</strain>
    </source>
</reference>
<dbReference type="PROSITE" id="PS50111">
    <property type="entry name" value="CHEMOTAXIS_TRANSDUC_2"/>
    <property type="match status" value="1"/>
</dbReference>
<dbReference type="Pfam" id="PF22673">
    <property type="entry name" value="MCP-like_PDC_1"/>
    <property type="match status" value="1"/>
</dbReference>
<evidence type="ECO:0008006" key="10">
    <source>
        <dbReference type="Google" id="ProtNLM"/>
    </source>
</evidence>
<evidence type="ECO:0000256" key="4">
    <source>
        <dbReference type="PROSITE-ProRule" id="PRU00284"/>
    </source>
</evidence>
<keyword evidence="5" id="KW-0472">Membrane</keyword>
<name>A0A2S9WZE3_9NEIS</name>
<dbReference type="CDD" id="cd06225">
    <property type="entry name" value="HAMP"/>
    <property type="match status" value="1"/>
</dbReference>
<feature type="domain" description="HAMP" evidence="7">
    <location>
        <begin position="328"/>
        <end position="382"/>
    </location>
</feature>
<dbReference type="InterPro" id="IPR004089">
    <property type="entry name" value="MCPsignal_dom"/>
</dbReference>
<dbReference type="Pfam" id="PF00672">
    <property type="entry name" value="HAMP"/>
    <property type="match status" value="1"/>
</dbReference>
<evidence type="ECO:0000313" key="8">
    <source>
        <dbReference type="EMBL" id="PRP68834.1"/>
    </source>
</evidence>
<dbReference type="CDD" id="cd11386">
    <property type="entry name" value="MCP_signal"/>
    <property type="match status" value="1"/>
</dbReference>
<evidence type="ECO:0000259" key="7">
    <source>
        <dbReference type="PROSITE" id="PS50885"/>
    </source>
</evidence>
<dbReference type="PROSITE" id="PS50885">
    <property type="entry name" value="HAMP"/>
    <property type="match status" value="1"/>
</dbReference>
<evidence type="ECO:0000256" key="5">
    <source>
        <dbReference type="SAM" id="Phobius"/>
    </source>
</evidence>
<comment type="subcellular location">
    <subcellularLocation>
        <location evidence="1">Membrane</location>
    </subcellularLocation>
</comment>
<feature type="transmembrane region" description="Helical" evidence="5">
    <location>
        <begin position="309"/>
        <end position="331"/>
    </location>
</feature>
<accession>A0A2S9WZE3</accession>
<evidence type="ECO:0000256" key="2">
    <source>
        <dbReference type="ARBA" id="ARBA00023224"/>
    </source>
</evidence>
<evidence type="ECO:0000256" key="3">
    <source>
        <dbReference type="ARBA" id="ARBA00029447"/>
    </source>
</evidence>
<dbReference type="GO" id="GO:0016020">
    <property type="term" value="C:membrane"/>
    <property type="evidence" value="ECO:0007669"/>
    <property type="project" value="UniProtKB-SubCell"/>
</dbReference>
<comment type="similarity">
    <text evidence="3">Belongs to the methyl-accepting chemotaxis (MCP) protein family.</text>
</comment>
<dbReference type="OrthoDB" id="8576332at2"/>
<proteinExistence type="inferred from homology"/>
<gene>
    <name evidence="8" type="ORF">BUE93_20525</name>
</gene>
<dbReference type="SMART" id="SM00304">
    <property type="entry name" value="HAMP"/>
    <property type="match status" value="1"/>
</dbReference>
<evidence type="ECO:0000256" key="1">
    <source>
        <dbReference type="ARBA" id="ARBA00004370"/>
    </source>
</evidence>
<dbReference type="Proteomes" id="UP000239469">
    <property type="component" value="Unassembled WGS sequence"/>
</dbReference>
<dbReference type="Pfam" id="PF00015">
    <property type="entry name" value="MCPsignal"/>
    <property type="match status" value="1"/>
</dbReference>
<dbReference type="GO" id="GO:0007165">
    <property type="term" value="P:signal transduction"/>
    <property type="evidence" value="ECO:0007669"/>
    <property type="project" value="UniProtKB-KW"/>
</dbReference>
<protein>
    <recommendedName>
        <fullName evidence="10">Chemotaxis protein</fullName>
    </recommendedName>
</protein>
<dbReference type="EMBL" id="MTBD01000037">
    <property type="protein sequence ID" value="PRP68834.1"/>
    <property type="molecule type" value="Genomic_DNA"/>
</dbReference>
<comment type="caution">
    <text evidence="8">The sequence shown here is derived from an EMBL/GenBank/DDBJ whole genome shotgun (WGS) entry which is preliminary data.</text>
</comment>
<evidence type="ECO:0000259" key="6">
    <source>
        <dbReference type="PROSITE" id="PS50111"/>
    </source>
</evidence>
<keyword evidence="5" id="KW-1133">Transmembrane helix</keyword>
<evidence type="ECO:0000313" key="9">
    <source>
        <dbReference type="Proteomes" id="UP000239469"/>
    </source>
</evidence>
<sequence length="659" mass="70758">MRSIKAKTVSSTALLLFIGFSVIVGLNAYKNFQTAENAALENAKLLAEREAGNIQRLLGLSFDSAQAMAGAAVAVKQNLPPNGRQIVSDLVKSQLPNNPDAVGYWAIWEPNAFDGRDRELAGKALNDKTGRSGVYWYRKNGKVDVVWGGEGVDDSAYYSVPKQTGKPLLTEPYIDPDVKILMGTVSFPLIVPGKVLGVAGCDIALGHLQEMAKRIKPYDTGYMSLYSNGGIQLAGLNPSLNGKVDEKLTAEARAAMKSGQPYNYVAKDGMLHFFMPINIRGIETPWSVRISVPWSSIRGEVVRDIAQSALLSVAVLIGILLVVSFTLSFLLQPLQRLQLAMKELSSGDADLTRELKIDSDDEVGLAARELNRFIGSLRSMMRDVKGHADELVRSVQKLNTDIHQIRLSSRGQSEAANATAASIEEMSVSITHIASSAKLSEGKAEQADELATVSIENVNAAGKEINRVDNSVRALAATLDGMQQRSEQINGIISVIKDVADQTNLLALNAAIEAARAGEMGRGFAVVADEVRKLAEKTAKATVEISSVIHGIQQDTKSAAGSMNQALQLVSQSVRRAEQSAESILQIGGHAKVVVESVGEIAVATSEQSNTSQDIAKHIESIHDMLMQTDGAIEQAQSVAQSLSQLGGELSQRIGKFRT</sequence>
<dbReference type="GO" id="GO:0006935">
    <property type="term" value="P:chemotaxis"/>
    <property type="evidence" value="ECO:0007669"/>
    <property type="project" value="UniProtKB-ARBA"/>
</dbReference>
<dbReference type="PANTHER" id="PTHR32089">
    <property type="entry name" value="METHYL-ACCEPTING CHEMOTAXIS PROTEIN MCPB"/>
    <property type="match status" value="1"/>
</dbReference>
<dbReference type="AlphaFoldDB" id="A0A2S9WZE3"/>
<dbReference type="SMART" id="SM00283">
    <property type="entry name" value="MA"/>
    <property type="match status" value="1"/>
</dbReference>
<dbReference type="SUPFAM" id="SSF58104">
    <property type="entry name" value="Methyl-accepting chemotaxis protein (MCP) signaling domain"/>
    <property type="match status" value="1"/>
</dbReference>